<dbReference type="RefSeq" id="WP_067503799.1">
    <property type="nucleotide sequence ID" value="NZ_QNRE01000004.1"/>
</dbReference>
<evidence type="ECO:0000313" key="1">
    <source>
        <dbReference type="EMBL" id="RBO91309.1"/>
    </source>
</evidence>
<name>A0A366DPC7_9NOCA</name>
<dbReference type="Proteomes" id="UP000252586">
    <property type="component" value="Unassembled WGS sequence"/>
</dbReference>
<reference evidence="1 2" key="1">
    <citation type="submission" date="2018-06" db="EMBL/GenBank/DDBJ databases">
        <title>Genomic Encyclopedia of Type Strains, Phase IV (KMG-IV): sequencing the most valuable type-strain genomes for metagenomic binning, comparative biology and taxonomic classification.</title>
        <authorList>
            <person name="Goeker M."/>
        </authorList>
    </citation>
    <scope>NUCLEOTIDE SEQUENCE [LARGE SCALE GENOMIC DNA]</scope>
    <source>
        <strain evidence="1 2">DSM 44599</strain>
    </source>
</reference>
<sequence>MSADEPHAMVDIDSALDAARSMVVDGLDMSEPYTDAIDVFESAFRAALDNSTPTLESVLASRGESVEEVRQWWGGW</sequence>
<proteinExistence type="predicted"/>
<protein>
    <submittedName>
        <fullName evidence="1">Uncharacterized protein</fullName>
    </submittedName>
</protein>
<comment type="caution">
    <text evidence="1">The sequence shown here is derived from an EMBL/GenBank/DDBJ whole genome shotgun (WGS) entry which is preliminary data.</text>
</comment>
<accession>A0A366DPC7</accession>
<organism evidence="1 2">
    <name type="scientific">Nocardia puris</name>
    <dbReference type="NCBI Taxonomy" id="208602"/>
    <lineage>
        <taxon>Bacteria</taxon>
        <taxon>Bacillati</taxon>
        <taxon>Actinomycetota</taxon>
        <taxon>Actinomycetes</taxon>
        <taxon>Mycobacteriales</taxon>
        <taxon>Nocardiaceae</taxon>
        <taxon>Nocardia</taxon>
    </lineage>
</organism>
<dbReference type="EMBL" id="QNRE01000004">
    <property type="protein sequence ID" value="RBO91309.1"/>
    <property type="molecule type" value="Genomic_DNA"/>
</dbReference>
<dbReference type="OrthoDB" id="4259515at2"/>
<keyword evidence="2" id="KW-1185">Reference proteome</keyword>
<evidence type="ECO:0000313" key="2">
    <source>
        <dbReference type="Proteomes" id="UP000252586"/>
    </source>
</evidence>
<dbReference type="AlphaFoldDB" id="A0A366DPC7"/>
<dbReference type="STRING" id="1210090.GCA_001613185_00928"/>
<gene>
    <name evidence="1" type="ORF">DFR74_10411</name>
</gene>